<accession>A0A7N0SYI5</accession>
<evidence type="ECO:0000313" key="3">
    <source>
        <dbReference type="Proteomes" id="UP000594263"/>
    </source>
</evidence>
<dbReference type="GO" id="GO:0005634">
    <property type="term" value="C:nucleus"/>
    <property type="evidence" value="ECO:0007669"/>
    <property type="project" value="TreeGrafter"/>
</dbReference>
<evidence type="ECO:0000313" key="2">
    <source>
        <dbReference type="EnsemblPlants" id="Kaladp0012s0121.1.v1.1.CDS.1"/>
    </source>
</evidence>
<keyword evidence="3" id="KW-1185">Reference proteome</keyword>
<evidence type="ECO:0008006" key="4">
    <source>
        <dbReference type="Google" id="ProtNLM"/>
    </source>
</evidence>
<organism evidence="2 3">
    <name type="scientific">Kalanchoe fedtschenkoi</name>
    <name type="common">Lavender scallops</name>
    <name type="synonym">South American air plant</name>
    <dbReference type="NCBI Taxonomy" id="63787"/>
    <lineage>
        <taxon>Eukaryota</taxon>
        <taxon>Viridiplantae</taxon>
        <taxon>Streptophyta</taxon>
        <taxon>Embryophyta</taxon>
        <taxon>Tracheophyta</taxon>
        <taxon>Spermatophyta</taxon>
        <taxon>Magnoliopsida</taxon>
        <taxon>eudicotyledons</taxon>
        <taxon>Gunneridae</taxon>
        <taxon>Pentapetalae</taxon>
        <taxon>Saxifragales</taxon>
        <taxon>Crassulaceae</taxon>
        <taxon>Kalanchoe</taxon>
    </lineage>
</organism>
<dbReference type="Gramene" id="Kaladp0012s0121.1.v1.1">
    <property type="protein sequence ID" value="Kaladp0012s0121.1.v1.1.CDS.1"/>
    <property type="gene ID" value="Kaladp0012s0121.v1.1"/>
</dbReference>
<dbReference type="InterPro" id="IPR053031">
    <property type="entry name" value="Cuticle_assoc_protein"/>
</dbReference>
<reference evidence="2" key="1">
    <citation type="submission" date="2021-01" db="UniProtKB">
        <authorList>
            <consortium name="EnsemblPlants"/>
        </authorList>
    </citation>
    <scope>IDENTIFICATION</scope>
</reference>
<dbReference type="EnsemblPlants" id="Kaladp0012s0121.1.v1.1">
    <property type="protein sequence ID" value="Kaladp0012s0121.1.v1.1.CDS.1"/>
    <property type="gene ID" value="Kaladp0012s0121.v1.1"/>
</dbReference>
<feature type="region of interest" description="Disordered" evidence="1">
    <location>
        <begin position="24"/>
        <end position="44"/>
    </location>
</feature>
<dbReference type="GO" id="GO:0006357">
    <property type="term" value="P:regulation of transcription by RNA polymerase II"/>
    <property type="evidence" value="ECO:0007669"/>
    <property type="project" value="TreeGrafter"/>
</dbReference>
<dbReference type="GO" id="GO:1990837">
    <property type="term" value="F:sequence-specific double-stranded DNA binding"/>
    <property type="evidence" value="ECO:0007669"/>
    <property type="project" value="TreeGrafter"/>
</dbReference>
<dbReference type="PANTHER" id="PTHR34396:SF25">
    <property type="entry name" value="BOUNDARY ELEMENT ASSOCIATED FACTOR"/>
    <property type="match status" value="1"/>
</dbReference>
<sequence>MDVAGETSSPLELVESSNMDVVHMESNSQAEAPENTEATGYGQRKRKKVSKVWEEFEEYVVNGVVQGMKCKHYKMVFKISKTGTTTQYKRHLDTCTKRVGVLSRQQRLNLQMQTPGTGNISGASLKPWKYNQSRIRELMSHLVMVHEL</sequence>
<name>A0A7N0SYI5_KALFE</name>
<proteinExistence type="predicted"/>
<dbReference type="SMART" id="SM00614">
    <property type="entry name" value="ZnF_BED"/>
    <property type="match status" value="1"/>
</dbReference>
<dbReference type="AlphaFoldDB" id="A0A7N0SYI5"/>
<dbReference type="Proteomes" id="UP000594263">
    <property type="component" value="Unplaced"/>
</dbReference>
<dbReference type="PANTHER" id="PTHR34396">
    <property type="entry name" value="OS03G0264950 PROTEIN-RELATED"/>
    <property type="match status" value="1"/>
</dbReference>
<evidence type="ECO:0000256" key="1">
    <source>
        <dbReference type="SAM" id="MobiDB-lite"/>
    </source>
</evidence>
<protein>
    <recommendedName>
        <fullName evidence="4">BED-type domain-containing protein</fullName>
    </recommendedName>
</protein>